<feature type="region of interest" description="Disordered" evidence="8">
    <location>
        <begin position="1871"/>
        <end position="1898"/>
    </location>
</feature>
<evidence type="ECO:0000256" key="7">
    <source>
        <dbReference type="ARBA" id="ARBA00070414"/>
    </source>
</evidence>
<evidence type="ECO:0000256" key="5">
    <source>
        <dbReference type="ARBA" id="ARBA00021881"/>
    </source>
</evidence>
<dbReference type="InterPro" id="IPR008532">
    <property type="entry name" value="NFACT_RNA-bd"/>
</dbReference>
<dbReference type="Proteomes" id="UP001210925">
    <property type="component" value="Unassembled WGS sequence"/>
</dbReference>
<dbReference type="InterPro" id="IPR021846">
    <property type="entry name" value="NFACT-C"/>
</dbReference>
<sequence>MLKRGELTVYNLWIHDERHTTHDLVINPDVFSDLLIGDLVEITPYDKNDENESRLLLKFPARSLVTVRKVTEVESVSVLEIAFRDQYIGRSDMWQLKNSLIGSCVYVGKKVTSLGVRGQIKGIFVNGVSKLSGYVSEQTRPIFRSETAKYFIFIQMSKEMWDFDEDGEIMFEKGVHGFLPELFARWKKIGTNHIVSIVLFARIQYSQEPTNMNHAFHRDANGRYCRDFYRVIIDWETRTDWNQILGIFEVEKKLCRMTTQRMIDNGISLDLVCLSKPPLHSVPLFKFFTRNPRPTSSNLGGYDASFETGPLSLSIATRSDKSMDREYYSARTVTSEHRKQEVFDYLYTDDEIDEVGSYVYMIPDWVDCSFWSRDVQKFDWEIGENKFNSRCKMYEVQMMGLMDMESKIQLPYLDIFNNVIGEKGHFPVSKDPTTTCIEYDESLFKIARSKFNSLSSIANSEDIETALNRFASPDSHGNSSKSTAILNRISLDDQERRLGVRLGSSLPKTAPLGSSLPKAIPFVSTANDRWVRENNVLPSDELGTLDNQKIESLLVELIGQRLAQGFQLIVSPMAEISQGNGFIYKAKHAESRKSVIKSDEKGSIHTVSISKPYYVCLGDHVHKLFYDASGNNVEVKRYTRVVKYNREPMDYTCEIWYRHFEGYITRTVSFTYPALSTYNWNYLDHLISGNQDQMTDALRFWRIRFLLIPTETPPTFSTGDKLDEEEERLVGFAKFMEHIEKARLITNEERLANHDGQNRKSLDIQLTTLNLSSLVASENVHPLLPEAFTKSKNEEYGSCNLEKLSRRMNFETIANAMKKNPPDGLCFQDRHWHNEIYENVITGGELVDWILQHFEEADSREAAIDIGNYLIDGGLIEHAKQRHKLLDGFYFYKFCKNWESDIHGKSSIEANSTRFRFQAVKQIPIDMDPHKKSSRPEIALLHYDTTHNTKNCYHFQLHWLVCTARLVEDMLHLWSRNAEKCGFKLVECPEFGEDNPFQALLPIKLALLPPSIDTVLKKLKCSVRLPDEWFKRELIRSFNFVLDTESDSSFPPNSRGFSYQRKPWPNTQFVHRSGAAFVQILPNDQGFLWVNNRLLLASVNSNKSSGSLPSPDSDRKQFEDFCSNERSLERFWETLQEKLISVTIAESSCCSVYDINARTLLLKFQKPEKKEMVLLESGVRIHTTNYVRNKEQTPSGFNVKLRKHLRTRRLNSLKQLGQDRRIDLEFGEGEYSIIVLIRGFHLIIEFFAAGNIILTDYEYRIMSVLRTVELKDQDPVQVGNIYNMENIFMFKPINMDILLKAITDPKLPDISSKKAKVQNLRNLLRSALGPSYGPSLIELTISKAGLDPQMANLECFSDTNSKEFQGLLTAFENTDRMILEPASENFRGYIVAENTETRDKPSVVYDEFHPFNPTHMNAQVILEYESFNEAVDEFFSKIESQRLEQKAKQAEMHAIKKLEAVKQNNLNQIKNFQMSQEEKQLKAAAIEMNLDMVDSAIKTVCSFVASGMDWVDLKELINEEKANGNPLALIIEDLKLAVGMIILKLPNPEVENDDSDDDSDDSSEDVRVKKSTLLVDVDIYQSAYANARSYYTAKKVAIEKEKKTILASAKALDNAEKKIMKNLASKELNSAKITKYRSPMWFEKFLWFITTENYLVIGGRDDNQNELLITKYLQPGDVYVHSDLEGSPPVIVKAVDKELRNYISITTLNQAAAMCLCNSKAWDSKIVTSAYWVKSNQVTKVSHAGDSMPLGKFRILGEKNFLPATQLLMGIGLLFEIENTENEHFHERRPWAIEGTISLADIQTSFIDVFVDPEEEVKPISPKTEETEVKILMTQSQMSTEYYEETTPTEETINQSEDEILQQPVDTVKSNSPKVLTRGQKSKLKKMKSKYADQDEDDRKMMMELLGSAKGPQPKGKKAKAEASKKIEQLISFKGKKPNAKKPPTATTKKEDSSTITELPNINFDTLTSQPSDGDKVISCLPVCAPWVVLQKYHYKVKITPGSQKRGKAAKQVCNSFTNFAEKNSKEEILEAIKLVPEQEWINVMLSKVKIGTLEKK</sequence>
<dbReference type="InterPro" id="IPR055213">
    <property type="entry name" value="IML1_double_psi_beta_barrel"/>
</dbReference>
<dbReference type="PANTHER" id="PTHR13179">
    <property type="entry name" value="DEP DOMAIN CONTAINING PROTEIN 5"/>
    <property type="match status" value="1"/>
</dbReference>
<keyword evidence="6" id="KW-0175">Coiled coil</keyword>
<dbReference type="GO" id="GO:0005096">
    <property type="term" value="F:GTPase activator activity"/>
    <property type="evidence" value="ECO:0007669"/>
    <property type="project" value="InterPro"/>
</dbReference>
<dbReference type="InterPro" id="IPR036390">
    <property type="entry name" value="WH_DNA-bd_sf"/>
</dbReference>
<feature type="compositionally biased region" description="Basic residues" evidence="8">
    <location>
        <begin position="1880"/>
        <end position="1889"/>
    </location>
</feature>
<dbReference type="PROSITE" id="PS50186">
    <property type="entry name" value="DEP"/>
    <property type="match status" value="1"/>
</dbReference>
<dbReference type="Gene3D" id="2.30.310.10">
    <property type="entry name" value="ibrinogen binding protein from staphylococcus aureus domain"/>
    <property type="match status" value="1"/>
</dbReference>
<feature type="domain" description="DEP" evidence="9">
    <location>
        <begin position="821"/>
        <end position="896"/>
    </location>
</feature>
<dbReference type="Pfam" id="PF11923">
    <property type="entry name" value="NFACT-C"/>
    <property type="match status" value="1"/>
</dbReference>
<dbReference type="Pfam" id="PF00610">
    <property type="entry name" value="DEP"/>
    <property type="match status" value="1"/>
</dbReference>
<dbReference type="Pfam" id="PF23013">
    <property type="entry name" value="IML1_N"/>
    <property type="match status" value="1"/>
</dbReference>
<dbReference type="EMBL" id="JADGKB010000068">
    <property type="protein sequence ID" value="KAJ3255318.1"/>
    <property type="molecule type" value="Genomic_DNA"/>
</dbReference>
<evidence type="ECO:0000313" key="10">
    <source>
        <dbReference type="EMBL" id="KAJ3255318.1"/>
    </source>
</evidence>
<organism evidence="10 11">
    <name type="scientific">Boothiomyces macroporosus</name>
    <dbReference type="NCBI Taxonomy" id="261099"/>
    <lineage>
        <taxon>Eukaryota</taxon>
        <taxon>Fungi</taxon>
        <taxon>Fungi incertae sedis</taxon>
        <taxon>Chytridiomycota</taxon>
        <taxon>Chytridiomycota incertae sedis</taxon>
        <taxon>Chytridiomycetes</taxon>
        <taxon>Rhizophydiales</taxon>
        <taxon>Terramycetaceae</taxon>
        <taxon>Boothiomyces</taxon>
    </lineage>
</organism>
<dbReference type="PANTHER" id="PTHR13179:SF8">
    <property type="entry name" value="GATOR COMPLEX PROTEIN DEPDC5"/>
    <property type="match status" value="1"/>
</dbReference>
<evidence type="ECO:0000256" key="1">
    <source>
        <dbReference type="ARBA" id="ARBA00004148"/>
    </source>
</evidence>
<dbReference type="Pfam" id="PF05670">
    <property type="entry name" value="NFACT-R_1"/>
    <property type="match status" value="1"/>
</dbReference>
<evidence type="ECO:0000259" key="9">
    <source>
        <dbReference type="PROSITE" id="PS50186"/>
    </source>
</evidence>
<dbReference type="InterPro" id="IPR000591">
    <property type="entry name" value="DEP_dom"/>
</dbReference>
<dbReference type="InterPro" id="IPR027244">
    <property type="entry name" value="IML1"/>
</dbReference>
<dbReference type="Pfam" id="PF12257">
    <property type="entry name" value="IML1"/>
    <property type="match status" value="2"/>
</dbReference>
<dbReference type="GO" id="GO:0005774">
    <property type="term" value="C:vacuolar membrane"/>
    <property type="evidence" value="ECO:0007669"/>
    <property type="project" value="UniProtKB-SubCell"/>
</dbReference>
<comment type="subcellular location">
    <subcellularLocation>
        <location evidence="1">Vacuole membrane</location>
        <topology evidence="1">Peripheral membrane protein</topology>
    </subcellularLocation>
</comment>
<keyword evidence="11" id="KW-1185">Reference proteome</keyword>
<dbReference type="InterPro" id="IPR036388">
    <property type="entry name" value="WH-like_DNA-bd_sf"/>
</dbReference>
<evidence type="ECO:0000256" key="2">
    <source>
        <dbReference type="ARBA" id="ARBA00005643"/>
    </source>
</evidence>
<reference evidence="10" key="1">
    <citation type="submission" date="2020-05" db="EMBL/GenBank/DDBJ databases">
        <title>Phylogenomic resolution of chytrid fungi.</title>
        <authorList>
            <person name="Stajich J.E."/>
            <person name="Amses K."/>
            <person name="Simmons R."/>
            <person name="Seto K."/>
            <person name="Myers J."/>
            <person name="Bonds A."/>
            <person name="Quandt C.A."/>
            <person name="Barry K."/>
            <person name="Liu P."/>
            <person name="Grigoriev I."/>
            <person name="Longcore J.E."/>
            <person name="James T.Y."/>
        </authorList>
    </citation>
    <scope>NUCLEOTIDE SEQUENCE</scope>
    <source>
        <strain evidence="10">PLAUS21</strain>
    </source>
</reference>
<evidence type="ECO:0000256" key="8">
    <source>
        <dbReference type="SAM" id="MobiDB-lite"/>
    </source>
</evidence>
<proteinExistence type="inferred from homology"/>
<dbReference type="SUPFAM" id="SSF46785">
    <property type="entry name" value="Winged helix' DNA-binding domain"/>
    <property type="match status" value="1"/>
</dbReference>
<accession>A0AAD5UGZ6</accession>
<evidence type="ECO:0000256" key="6">
    <source>
        <dbReference type="ARBA" id="ARBA00023054"/>
    </source>
</evidence>
<evidence type="ECO:0000256" key="4">
    <source>
        <dbReference type="ARBA" id="ARBA00018529"/>
    </source>
</evidence>
<gene>
    <name evidence="10" type="ORF">HK103_006341</name>
</gene>
<feature type="region of interest" description="Disordered" evidence="8">
    <location>
        <begin position="1935"/>
        <end position="1954"/>
    </location>
</feature>
<dbReference type="GO" id="GO:0010508">
    <property type="term" value="P:positive regulation of autophagy"/>
    <property type="evidence" value="ECO:0007669"/>
    <property type="project" value="TreeGrafter"/>
</dbReference>
<dbReference type="GO" id="GO:1904262">
    <property type="term" value="P:negative regulation of TORC1 signaling"/>
    <property type="evidence" value="ECO:0007669"/>
    <property type="project" value="TreeGrafter"/>
</dbReference>
<dbReference type="FunFam" id="2.30.310.10:FF:000003">
    <property type="entry name" value="Zinc knuckle domain containing protein"/>
    <property type="match status" value="1"/>
</dbReference>
<evidence type="ECO:0000313" key="11">
    <source>
        <dbReference type="Proteomes" id="UP001210925"/>
    </source>
</evidence>
<comment type="similarity">
    <text evidence="2">Belongs to the IML1 family.</text>
</comment>
<dbReference type="Pfam" id="PF05833">
    <property type="entry name" value="NFACT_N"/>
    <property type="match status" value="1"/>
</dbReference>
<protein>
    <recommendedName>
        <fullName evidence="7">Ribosome quality control complex subunit 2</fullName>
    </recommendedName>
    <alternativeName>
        <fullName evidence="4 5">Vacuolar Membrane-associated protein IML1</fullName>
    </alternativeName>
</protein>
<dbReference type="Gene3D" id="1.10.10.10">
    <property type="entry name" value="Winged helix-like DNA-binding domain superfamily/Winged helix DNA-binding domain"/>
    <property type="match status" value="1"/>
</dbReference>
<evidence type="ECO:0000256" key="3">
    <source>
        <dbReference type="ARBA" id="ARBA00008318"/>
    </source>
</evidence>
<dbReference type="InterPro" id="IPR048255">
    <property type="entry name" value="IML1_N"/>
</dbReference>
<comment type="similarity">
    <text evidence="3">Belongs to the NEMF family.</text>
</comment>
<comment type="caution">
    <text evidence="10">The sequence shown here is derived from an EMBL/GenBank/DDBJ whole genome shotgun (WGS) entry which is preliminary data.</text>
</comment>
<name>A0AAD5UGZ6_9FUNG</name>
<dbReference type="SMART" id="SM00049">
    <property type="entry name" value="DEP"/>
    <property type="match status" value="1"/>
</dbReference>
<dbReference type="GO" id="GO:0035556">
    <property type="term" value="P:intracellular signal transduction"/>
    <property type="evidence" value="ECO:0007669"/>
    <property type="project" value="InterPro"/>
</dbReference>
<dbReference type="GO" id="GO:1990130">
    <property type="term" value="C:GATOR1 complex"/>
    <property type="evidence" value="ECO:0007669"/>
    <property type="project" value="TreeGrafter"/>
</dbReference>